<keyword evidence="5 10" id="KW-0812">Transmembrane</keyword>
<comment type="subcellular location">
    <subcellularLocation>
        <location evidence="1">Cell membrane</location>
        <topology evidence="1">Multi-pass membrane protein</topology>
    </subcellularLocation>
</comment>
<feature type="transmembrane region" description="Helical" evidence="10">
    <location>
        <begin position="116"/>
        <end position="136"/>
    </location>
</feature>
<dbReference type="GO" id="GO:0005886">
    <property type="term" value="C:plasma membrane"/>
    <property type="evidence" value="ECO:0007669"/>
    <property type="project" value="UniProtKB-SubCell"/>
</dbReference>
<dbReference type="PIRSF" id="PIRSF500217">
    <property type="entry name" value="AlgI"/>
    <property type="match status" value="1"/>
</dbReference>
<dbReference type="InterPro" id="IPR004299">
    <property type="entry name" value="MBOAT_fam"/>
</dbReference>
<name>A0A559J9W6_9BACL</name>
<organism evidence="11 12">
    <name type="scientific">Cohnella terricola</name>
    <dbReference type="NCBI Taxonomy" id="1289167"/>
    <lineage>
        <taxon>Bacteria</taxon>
        <taxon>Bacillati</taxon>
        <taxon>Bacillota</taxon>
        <taxon>Bacilli</taxon>
        <taxon>Bacillales</taxon>
        <taxon>Paenibacillaceae</taxon>
        <taxon>Cohnella</taxon>
    </lineage>
</organism>
<comment type="similarity">
    <text evidence="2 9">Belongs to the membrane-bound acyltransferase family.</text>
</comment>
<feature type="transmembrane region" description="Helical" evidence="10">
    <location>
        <begin position="76"/>
        <end position="96"/>
    </location>
</feature>
<proteinExistence type="inferred from homology"/>
<feature type="transmembrane region" description="Helical" evidence="10">
    <location>
        <begin position="437"/>
        <end position="458"/>
    </location>
</feature>
<protein>
    <submittedName>
        <fullName evidence="11">MBOAT family protein</fullName>
    </submittedName>
</protein>
<evidence type="ECO:0000313" key="12">
    <source>
        <dbReference type="Proteomes" id="UP000316330"/>
    </source>
</evidence>
<dbReference type="PANTHER" id="PTHR13285:SF23">
    <property type="entry name" value="TEICHOIC ACID D-ALANYLTRANSFERASE"/>
    <property type="match status" value="1"/>
</dbReference>
<dbReference type="PANTHER" id="PTHR13285">
    <property type="entry name" value="ACYLTRANSFERASE"/>
    <property type="match status" value="1"/>
</dbReference>
<feature type="transmembrane region" description="Helical" evidence="10">
    <location>
        <begin position="353"/>
        <end position="372"/>
    </location>
</feature>
<feature type="transmembrane region" description="Helical" evidence="10">
    <location>
        <begin position="312"/>
        <end position="341"/>
    </location>
</feature>
<dbReference type="OrthoDB" id="9805788at2"/>
<comment type="caution">
    <text evidence="11">The sequence shown here is derived from an EMBL/GenBank/DDBJ whole genome shotgun (WGS) entry which is preliminary data.</text>
</comment>
<dbReference type="InterPro" id="IPR024194">
    <property type="entry name" value="Ac/AlaTfrase_AlgI/DltB"/>
</dbReference>
<evidence type="ECO:0000256" key="2">
    <source>
        <dbReference type="ARBA" id="ARBA00010323"/>
    </source>
</evidence>
<evidence type="ECO:0000256" key="7">
    <source>
        <dbReference type="ARBA" id="ARBA00023136"/>
    </source>
</evidence>
<evidence type="ECO:0000256" key="9">
    <source>
        <dbReference type="PIRNR" id="PIRNR016636"/>
    </source>
</evidence>
<keyword evidence="4 9" id="KW-0808">Transferase</keyword>
<feature type="transmembrane region" description="Helical" evidence="10">
    <location>
        <begin position="148"/>
        <end position="168"/>
    </location>
</feature>
<dbReference type="EMBL" id="VNJJ01000015">
    <property type="protein sequence ID" value="TVX96673.1"/>
    <property type="molecule type" value="Genomic_DNA"/>
</dbReference>
<feature type="transmembrane region" description="Helical" evidence="10">
    <location>
        <begin position="7"/>
        <end position="27"/>
    </location>
</feature>
<keyword evidence="6 10" id="KW-1133">Transmembrane helix</keyword>
<evidence type="ECO:0000256" key="5">
    <source>
        <dbReference type="ARBA" id="ARBA00022692"/>
    </source>
</evidence>
<dbReference type="Pfam" id="PF03062">
    <property type="entry name" value="MBOAT"/>
    <property type="match status" value="1"/>
</dbReference>
<dbReference type="RefSeq" id="WP_144705997.1">
    <property type="nucleotide sequence ID" value="NZ_VNJJ01000015.1"/>
</dbReference>
<dbReference type="InterPro" id="IPR028362">
    <property type="entry name" value="AlgI"/>
</dbReference>
<dbReference type="GO" id="GO:0016746">
    <property type="term" value="F:acyltransferase activity"/>
    <property type="evidence" value="ECO:0007669"/>
    <property type="project" value="UniProtKB-KW"/>
</dbReference>
<feature type="transmembrane region" description="Helical" evidence="10">
    <location>
        <begin position="47"/>
        <end position="64"/>
    </location>
</feature>
<dbReference type="Proteomes" id="UP000316330">
    <property type="component" value="Unassembled WGS sequence"/>
</dbReference>
<keyword evidence="7 9" id="KW-0472">Membrane</keyword>
<accession>A0A559J9W6</accession>
<dbReference type="InterPro" id="IPR051085">
    <property type="entry name" value="MB_O-acyltransferase"/>
</dbReference>
<evidence type="ECO:0000256" key="3">
    <source>
        <dbReference type="ARBA" id="ARBA00022475"/>
    </source>
</evidence>
<evidence type="ECO:0000256" key="8">
    <source>
        <dbReference type="ARBA" id="ARBA00023315"/>
    </source>
</evidence>
<keyword evidence="3 9" id="KW-1003">Cell membrane</keyword>
<feature type="transmembrane region" description="Helical" evidence="10">
    <location>
        <begin position="408"/>
        <end position="425"/>
    </location>
</feature>
<keyword evidence="8 9" id="KW-0012">Acyltransferase</keyword>
<dbReference type="AlphaFoldDB" id="A0A559J9W6"/>
<evidence type="ECO:0000256" key="1">
    <source>
        <dbReference type="ARBA" id="ARBA00004651"/>
    </source>
</evidence>
<evidence type="ECO:0000256" key="4">
    <source>
        <dbReference type="ARBA" id="ARBA00022679"/>
    </source>
</evidence>
<gene>
    <name evidence="11" type="ORF">FPZ45_20545</name>
</gene>
<keyword evidence="12" id="KW-1185">Reference proteome</keyword>
<evidence type="ECO:0000256" key="6">
    <source>
        <dbReference type="ARBA" id="ARBA00022989"/>
    </source>
</evidence>
<evidence type="ECO:0000256" key="10">
    <source>
        <dbReference type="SAM" id="Phobius"/>
    </source>
</evidence>
<dbReference type="PIRSF" id="PIRSF016636">
    <property type="entry name" value="AlgI_DltB"/>
    <property type="match status" value="1"/>
</dbReference>
<evidence type="ECO:0000313" key="11">
    <source>
        <dbReference type="EMBL" id="TVX96673.1"/>
    </source>
</evidence>
<sequence length="470" mass="53701">MVFSSVIFLFFFLPLVLSLYFAVSFKYKNTILLIFSLVFYAWGEPRYVALMIVSIILNYGYGIWIDNAGNRGNKRVSILTMAIVVNIGLLGFFKYANFFVDMINSALQTNIHLKPVPVPLPLGISFYTFHVLSYLIDVYRKKEKAQRNLFNLALYITFFPQLVAGPIIRYNAVAAQLSQRVFTSVQFADGIRRFILGLSKKVLLANPLGSVADTVFATSAMDLSTGSAWVGIIAYTLQIYYDFSGYSDMAIGLGKMFGFEFAENFNYPYISKSISEFWRRWHISLGSWFRDYVYIPLGGSRVAPWKMYRNLFIVWALTGFWHGASWTFIAWGMYYGILIAAEKAGLERILSKIFPLNHAAVILLVMIGWVFFRADDFGYATDFIRSMFYSHGNAIFDSQALSLLSMNWLQLAVAILVAAPIYPSLRKLRFGKSITQVQTVGALLLHFFLFAEVILYLINSTYNPFLYFRF</sequence>
<reference evidence="11 12" key="1">
    <citation type="submission" date="2019-07" db="EMBL/GenBank/DDBJ databases">
        <authorList>
            <person name="Kim J."/>
        </authorList>
    </citation>
    <scope>NUCLEOTIDE SEQUENCE [LARGE SCALE GENOMIC DNA]</scope>
    <source>
        <strain evidence="11 12">G13</strain>
    </source>
</reference>
<dbReference type="GO" id="GO:0042121">
    <property type="term" value="P:alginic acid biosynthetic process"/>
    <property type="evidence" value="ECO:0007669"/>
    <property type="project" value="InterPro"/>
</dbReference>